<name>A0A9P1GN29_9DINO</name>
<dbReference type="EMBL" id="CAMXCT010006661">
    <property type="protein sequence ID" value="CAI4017882.1"/>
    <property type="molecule type" value="Genomic_DNA"/>
</dbReference>
<protein>
    <submittedName>
        <fullName evidence="2">Uncharacterized protein</fullName>
    </submittedName>
</protein>
<feature type="region of interest" description="Disordered" evidence="1">
    <location>
        <begin position="144"/>
        <end position="172"/>
    </location>
</feature>
<proteinExistence type="predicted"/>
<feature type="compositionally biased region" description="Basic and acidic residues" evidence="1">
    <location>
        <begin position="149"/>
        <end position="166"/>
    </location>
</feature>
<dbReference type="AlphaFoldDB" id="A0A9P1GN29"/>
<organism evidence="2">
    <name type="scientific">Cladocopium goreaui</name>
    <dbReference type="NCBI Taxonomy" id="2562237"/>
    <lineage>
        <taxon>Eukaryota</taxon>
        <taxon>Sar</taxon>
        <taxon>Alveolata</taxon>
        <taxon>Dinophyceae</taxon>
        <taxon>Suessiales</taxon>
        <taxon>Symbiodiniaceae</taxon>
        <taxon>Cladocopium</taxon>
    </lineage>
</organism>
<evidence type="ECO:0000313" key="4">
    <source>
        <dbReference type="Proteomes" id="UP001152797"/>
    </source>
</evidence>
<dbReference type="EMBL" id="CAMXCT020006661">
    <property type="protein sequence ID" value="CAL1171257.1"/>
    <property type="molecule type" value="Genomic_DNA"/>
</dbReference>
<accession>A0A9P1GN29</accession>
<reference evidence="3" key="2">
    <citation type="submission" date="2024-04" db="EMBL/GenBank/DDBJ databases">
        <authorList>
            <person name="Chen Y."/>
            <person name="Shah S."/>
            <person name="Dougan E. K."/>
            <person name="Thang M."/>
            <person name="Chan C."/>
        </authorList>
    </citation>
    <scope>NUCLEOTIDE SEQUENCE [LARGE SCALE GENOMIC DNA]</scope>
</reference>
<keyword evidence="4" id="KW-1185">Reference proteome</keyword>
<gene>
    <name evidence="2" type="ORF">C1SCF055_LOCUS42493</name>
</gene>
<evidence type="ECO:0000313" key="3">
    <source>
        <dbReference type="EMBL" id="CAL1171257.1"/>
    </source>
</evidence>
<comment type="caution">
    <text evidence="2">The sequence shown here is derived from an EMBL/GenBank/DDBJ whole genome shotgun (WGS) entry which is preliminary data.</text>
</comment>
<sequence>METPISTSPPPKRVRGERGGRRVQRQKKLRELTEQGLYIPQSWKTLSPNSSHGSSHGAKKIPTKQQTGPGGPGSGEKSEDVQLDDVRSGEIQERPERKEDFVWVLVDRSPSPEFPSWGEAGEAEAGEAGNMESVATVAKKLIRPTRAPTKPEKPVEQKRLVLDDSPKLLWNP</sequence>
<evidence type="ECO:0000256" key="1">
    <source>
        <dbReference type="SAM" id="MobiDB-lite"/>
    </source>
</evidence>
<dbReference type="EMBL" id="CAMXCT030006661">
    <property type="protein sequence ID" value="CAL4805194.1"/>
    <property type="molecule type" value="Genomic_DNA"/>
</dbReference>
<dbReference type="Proteomes" id="UP001152797">
    <property type="component" value="Unassembled WGS sequence"/>
</dbReference>
<feature type="compositionally biased region" description="Polar residues" evidence="1">
    <location>
        <begin position="42"/>
        <end position="54"/>
    </location>
</feature>
<feature type="region of interest" description="Disordered" evidence="1">
    <location>
        <begin position="1"/>
        <end position="97"/>
    </location>
</feature>
<evidence type="ECO:0000313" key="2">
    <source>
        <dbReference type="EMBL" id="CAI4017882.1"/>
    </source>
</evidence>
<reference evidence="2" key="1">
    <citation type="submission" date="2022-10" db="EMBL/GenBank/DDBJ databases">
        <authorList>
            <person name="Chen Y."/>
            <person name="Dougan E. K."/>
            <person name="Chan C."/>
            <person name="Rhodes N."/>
            <person name="Thang M."/>
        </authorList>
    </citation>
    <scope>NUCLEOTIDE SEQUENCE</scope>
</reference>
<feature type="compositionally biased region" description="Basic and acidic residues" evidence="1">
    <location>
        <begin position="76"/>
        <end position="97"/>
    </location>
</feature>